<keyword evidence="3" id="KW-0479">Metal-binding</keyword>
<keyword evidence="4 5" id="KW-0732">Signal</keyword>
<dbReference type="Pfam" id="PF01297">
    <property type="entry name" value="ZnuA"/>
    <property type="match status" value="1"/>
</dbReference>
<dbReference type="AlphaFoldDB" id="A0A923J3F6"/>
<sequence length="301" mass="36005">MKKSLYILLMCFSVLFFACNNGQNNASIKELDMEIKKTNEENLNIMVTDKILYFMAKDIVGDKHFVQYMFKNKKEEFDFVYSEDSLNNIAKQDLFIYNGAGLEPWINDFLNKLNKNNVGTINVSRGVNLLIYNKEVKYKNLILKENPYYWINIDNYKIALLNIKNSIQDRDPRNRDIYEKNFSDKLKELETYEKKFKELGNKFKNYSIFYLDEDLEYFIKYSGIKANKLVESKEFKDVDEKINGNKNIVFLYTNEEELKKNDNFIKKYHPKLLKITIYKENTDYINILKQNMIRIENMLKS</sequence>
<organism evidence="6 7">
    <name type="scientific">Clostridium tetanomorphum</name>
    <dbReference type="NCBI Taxonomy" id="1553"/>
    <lineage>
        <taxon>Bacteria</taxon>
        <taxon>Bacillati</taxon>
        <taxon>Bacillota</taxon>
        <taxon>Clostridia</taxon>
        <taxon>Eubacteriales</taxon>
        <taxon>Clostridiaceae</taxon>
        <taxon>Clostridium</taxon>
    </lineage>
</organism>
<dbReference type="GO" id="GO:0030313">
    <property type="term" value="C:cell envelope"/>
    <property type="evidence" value="ECO:0007669"/>
    <property type="project" value="UniProtKB-SubCell"/>
</dbReference>
<reference evidence="6 7" key="1">
    <citation type="submission" date="2020-04" db="EMBL/GenBank/DDBJ databases">
        <title>Genomic insights into acetone-butanol-ethanol (ABE) fermentation by sequencing solventogenic clostridia strains.</title>
        <authorList>
            <person name="Brown S."/>
        </authorList>
    </citation>
    <scope>NUCLEOTIDE SEQUENCE [LARGE SCALE GENOMIC DNA]</scope>
    <source>
        <strain evidence="6 7">DJ011</strain>
    </source>
</reference>
<comment type="subcellular location">
    <subcellularLocation>
        <location evidence="1">Cell envelope</location>
    </subcellularLocation>
</comment>
<keyword evidence="7" id="KW-1185">Reference proteome</keyword>
<evidence type="ECO:0000256" key="4">
    <source>
        <dbReference type="ARBA" id="ARBA00022729"/>
    </source>
</evidence>
<dbReference type="InterPro" id="IPR050492">
    <property type="entry name" value="Bact_metal-bind_prot9"/>
</dbReference>
<proteinExistence type="predicted"/>
<feature type="chain" id="PRO_5039299208" evidence="5">
    <location>
        <begin position="19"/>
        <end position="301"/>
    </location>
</feature>
<dbReference type="GO" id="GO:0030001">
    <property type="term" value="P:metal ion transport"/>
    <property type="evidence" value="ECO:0007669"/>
    <property type="project" value="InterPro"/>
</dbReference>
<evidence type="ECO:0000256" key="3">
    <source>
        <dbReference type="ARBA" id="ARBA00022723"/>
    </source>
</evidence>
<dbReference type="InterPro" id="IPR006129">
    <property type="entry name" value="AdhesinB"/>
</dbReference>
<dbReference type="Proteomes" id="UP000563151">
    <property type="component" value="Unassembled WGS sequence"/>
</dbReference>
<dbReference type="InterPro" id="IPR006127">
    <property type="entry name" value="ZnuA-like"/>
</dbReference>
<gene>
    <name evidence="6" type="ORF">HGG79_20465</name>
</gene>
<dbReference type="EMBL" id="JAAZWO010000049">
    <property type="protein sequence ID" value="MBC2400105.1"/>
    <property type="molecule type" value="Genomic_DNA"/>
</dbReference>
<keyword evidence="2" id="KW-0813">Transport</keyword>
<evidence type="ECO:0000256" key="5">
    <source>
        <dbReference type="SAM" id="SignalP"/>
    </source>
</evidence>
<dbReference type="Gene3D" id="3.40.50.1980">
    <property type="entry name" value="Nitrogenase molybdenum iron protein domain"/>
    <property type="match status" value="1"/>
</dbReference>
<protein>
    <submittedName>
        <fullName evidence="6">Zinc ABC transporter solute-binding protein</fullName>
    </submittedName>
</protein>
<name>A0A923J3F6_CLOTT</name>
<evidence type="ECO:0000256" key="1">
    <source>
        <dbReference type="ARBA" id="ARBA00004196"/>
    </source>
</evidence>
<dbReference type="GO" id="GO:0046872">
    <property type="term" value="F:metal ion binding"/>
    <property type="evidence" value="ECO:0007669"/>
    <property type="project" value="UniProtKB-KW"/>
</dbReference>
<feature type="signal peptide" evidence="5">
    <location>
        <begin position="1"/>
        <end position="18"/>
    </location>
</feature>
<dbReference type="PRINTS" id="PR00691">
    <property type="entry name" value="ADHESINB"/>
</dbReference>
<dbReference type="SUPFAM" id="SSF53807">
    <property type="entry name" value="Helical backbone' metal receptor"/>
    <property type="match status" value="1"/>
</dbReference>
<dbReference type="RefSeq" id="WP_035145190.1">
    <property type="nucleotide sequence ID" value="NZ_JAAZWO010000049.1"/>
</dbReference>
<dbReference type="PROSITE" id="PS51257">
    <property type="entry name" value="PROKAR_LIPOPROTEIN"/>
    <property type="match status" value="1"/>
</dbReference>
<dbReference type="PANTHER" id="PTHR42953:SF1">
    <property type="entry name" value="METAL-BINDING PROTEIN HI_0362-RELATED"/>
    <property type="match status" value="1"/>
</dbReference>
<evidence type="ECO:0000313" key="7">
    <source>
        <dbReference type="Proteomes" id="UP000563151"/>
    </source>
</evidence>
<dbReference type="PANTHER" id="PTHR42953">
    <property type="entry name" value="HIGH-AFFINITY ZINC UPTAKE SYSTEM PROTEIN ZNUA-RELATED"/>
    <property type="match status" value="1"/>
</dbReference>
<evidence type="ECO:0000256" key="2">
    <source>
        <dbReference type="ARBA" id="ARBA00022448"/>
    </source>
</evidence>
<evidence type="ECO:0000313" key="6">
    <source>
        <dbReference type="EMBL" id="MBC2400105.1"/>
    </source>
</evidence>
<accession>A0A923J3F6</accession>
<dbReference type="GO" id="GO:0007155">
    <property type="term" value="P:cell adhesion"/>
    <property type="evidence" value="ECO:0007669"/>
    <property type="project" value="InterPro"/>
</dbReference>
<comment type="caution">
    <text evidence="6">The sequence shown here is derived from an EMBL/GenBank/DDBJ whole genome shotgun (WGS) entry which is preliminary data.</text>
</comment>